<dbReference type="InterPro" id="IPR050697">
    <property type="entry name" value="Adenylyl/Guanylyl_Cyclase_3/4"/>
</dbReference>
<dbReference type="EMBL" id="FOMX01000053">
    <property type="protein sequence ID" value="SFF36197.1"/>
    <property type="molecule type" value="Genomic_DNA"/>
</dbReference>
<dbReference type="GO" id="GO:0004016">
    <property type="term" value="F:adenylate cyclase activity"/>
    <property type="evidence" value="ECO:0007669"/>
    <property type="project" value="UniProtKB-ARBA"/>
</dbReference>
<proteinExistence type="predicted"/>
<sequence length="240" mass="25587">MTAELPRALRSRIVSSSHGGPSGSPLLIGDPIPGCNYNEPPYSYRERGEPSRVGPPSGGFVSAGFPNPPDSSVKEGSGGLKRAWLNPSQNTELGQETRGPGVRGGPARELKFPASKCLSATGAYFALHVGDVFYGDIGGADRLDFTVIGPAVNEAARISAMCRPLGRDVLVSQAFAAALSGLQRRLSPMGSHTLRGIAQLQALFAVIPEPRRRDRRRGRGAQRRRTMGGRQHAHITCPRL</sequence>
<evidence type="ECO:0000313" key="3">
    <source>
        <dbReference type="EMBL" id="SFF36197.1"/>
    </source>
</evidence>
<dbReference type="Proteomes" id="UP000199400">
    <property type="component" value="Unassembled WGS sequence"/>
</dbReference>
<dbReference type="InterPro" id="IPR001054">
    <property type="entry name" value="A/G_cyclase"/>
</dbReference>
<dbReference type="PANTHER" id="PTHR43081:SF11">
    <property type="entry name" value="BLR2264 PROTEIN"/>
    <property type="match status" value="1"/>
</dbReference>
<protein>
    <submittedName>
        <fullName evidence="3">Adenylate and Guanylate cyclase catalytic domain-containing protein</fullName>
    </submittedName>
</protein>
<feature type="domain" description="Guanylate cyclase" evidence="2">
    <location>
        <begin position="125"/>
        <end position="159"/>
    </location>
</feature>
<gene>
    <name evidence="3" type="ORF">SAMN02745121_08387</name>
</gene>
<dbReference type="PANTHER" id="PTHR43081">
    <property type="entry name" value="ADENYLATE CYCLASE, TERMINAL-DIFFERENTIATION SPECIFIC-RELATED"/>
    <property type="match status" value="1"/>
</dbReference>
<feature type="region of interest" description="Disordered" evidence="1">
    <location>
        <begin position="1"/>
        <end position="106"/>
    </location>
</feature>
<organism evidence="3 4">
    <name type="scientific">Nannocystis exedens</name>
    <dbReference type="NCBI Taxonomy" id="54"/>
    <lineage>
        <taxon>Bacteria</taxon>
        <taxon>Pseudomonadati</taxon>
        <taxon>Myxococcota</taxon>
        <taxon>Polyangia</taxon>
        <taxon>Nannocystales</taxon>
        <taxon>Nannocystaceae</taxon>
        <taxon>Nannocystis</taxon>
    </lineage>
</organism>
<dbReference type="GO" id="GO:0006171">
    <property type="term" value="P:cAMP biosynthetic process"/>
    <property type="evidence" value="ECO:0007669"/>
    <property type="project" value="TreeGrafter"/>
</dbReference>
<accession>A0A1I2I518</accession>
<dbReference type="Gene3D" id="3.30.70.1230">
    <property type="entry name" value="Nucleotide cyclase"/>
    <property type="match status" value="1"/>
</dbReference>
<dbReference type="InterPro" id="IPR029787">
    <property type="entry name" value="Nucleotide_cyclase"/>
</dbReference>
<evidence type="ECO:0000313" key="4">
    <source>
        <dbReference type="Proteomes" id="UP000199400"/>
    </source>
</evidence>
<dbReference type="AlphaFoldDB" id="A0A1I2I518"/>
<dbReference type="CDD" id="cd07302">
    <property type="entry name" value="CHD"/>
    <property type="match status" value="1"/>
</dbReference>
<feature type="compositionally biased region" description="Basic residues" evidence="1">
    <location>
        <begin position="213"/>
        <end position="233"/>
    </location>
</feature>
<feature type="region of interest" description="Disordered" evidence="1">
    <location>
        <begin position="211"/>
        <end position="240"/>
    </location>
</feature>
<name>A0A1I2I518_9BACT</name>
<dbReference type="OrthoDB" id="4565346at2"/>
<feature type="compositionally biased region" description="Low complexity" evidence="1">
    <location>
        <begin position="15"/>
        <end position="25"/>
    </location>
</feature>
<reference evidence="4" key="1">
    <citation type="submission" date="2016-10" db="EMBL/GenBank/DDBJ databases">
        <authorList>
            <person name="Varghese N."/>
            <person name="Submissions S."/>
        </authorList>
    </citation>
    <scope>NUCLEOTIDE SEQUENCE [LARGE SCALE GENOMIC DNA]</scope>
    <source>
        <strain evidence="4">ATCC 25963</strain>
    </source>
</reference>
<evidence type="ECO:0000256" key="1">
    <source>
        <dbReference type="SAM" id="MobiDB-lite"/>
    </source>
</evidence>
<dbReference type="SUPFAM" id="SSF55073">
    <property type="entry name" value="Nucleotide cyclase"/>
    <property type="match status" value="1"/>
</dbReference>
<dbReference type="STRING" id="54.SAMN02745121_08387"/>
<dbReference type="GO" id="GO:0035556">
    <property type="term" value="P:intracellular signal transduction"/>
    <property type="evidence" value="ECO:0007669"/>
    <property type="project" value="InterPro"/>
</dbReference>
<evidence type="ECO:0000259" key="2">
    <source>
        <dbReference type="PROSITE" id="PS50125"/>
    </source>
</evidence>
<keyword evidence="4" id="KW-1185">Reference proteome</keyword>
<dbReference type="PROSITE" id="PS50125">
    <property type="entry name" value="GUANYLATE_CYCLASE_2"/>
    <property type="match status" value="1"/>
</dbReference>